<accession>A0A0D1LJH3</accession>
<dbReference type="GO" id="GO:0004497">
    <property type="term" value="F:monooxygenase activity"/>
    <property type="evidence" value="ECO:0007669"/>
    <property type="project" value="UniProtKB-KW"/>
</dbReference>
<comment type="caution">
    <text evidence="1">The sequence shown here is derived from an EMBL/GenBank/DDBJ whole genome shotgun (WGS) entry which is preliminary data.</text>
</comment>
<keyword evidence="1" id="KW-0560">Oxidoreductase</keyword>
<dbReference type="PANTHER" id="PTHR42877">
    <property type="entry name" value="L-ORNITHINE N(5)-MONOOXYGENASE-RELATED"/>
    <property type="match status" value="1"/>
</dbReference>
<dbReference type="Proteomes" id="UP000032221">
    <property type="component" value="Unassembled WGS sequence"/>
</dbReference>
<dbReference type="AlphaFoldDB" id="A0A0D1LJH3"/>
<dbReference type="OrthoDB" id="5168853at2"/>
<dbReference type="InterPro" id="IPR036188">
    <property type="entry name" value="FAD/NAD-bd_sf"/>
</dbReference>
<reference evidence="1 2" key="1">
    <citation type="submission" date="2015-01" db="EMBL/GenBank/DDBJ databases">
        <title>Genome sequence of Mycobacterium llatzerense and Mycobacterium immunogenum recovered from brain abscess.</title>
        <authorList>
            <person name="Greninger A.L."/>
            <person name="Langelier C."/>
            <person name="Cunningham G."/>
            <person name="Chiu C.Y."/>
            <person name="Miller S."/>
        </authorList>
    </citation>
    <scope>NUCLEOTIDE SEQUENCE [LARGE SCALE GENOMIC DNA]</scope>
    <source>
        <strain evidence="1 2">CLUC14</strain>
    </source>
</reference>
<protein>
    <submittedName>
        <fullName evidence="1">Monooxygenase</fullName>
    </submittedName>
</protein>
<dbReference type="PATRIC" id="fig|280871.6.peg.3053"/>
<keyword evidence="2" id="KW-1185">Reference proteome</keyword>
<sequence>MTEHRHIVIVGAGFGGIGLVIKLREAGFDDILVLERADDVGGTWQHNNYPGCACDVPSHLYSFSFEPKPNWSRIYGRRDEILDYARSVATRHDVSRDVRFGCEMLSAHWDDVQCRWQLQTTSGPLSADILISAVGPFGRPSTPNFPGLNRFAGKIMHSFEWDHAYDLSGKRVAIIGTGASAVQIIPEIQPVVSELRVFQRTPCWIMPRFDWRTSATEHRLAGIPFLRKSVRALQYLLYESYGTFNFVDNRFAYAFETVARTYLRIQVADAAVRRKLTPTYRIGCKRAAVSSTYLPSFNRPNVELVTDSIREIQPGGIVTADGITHQVDVIVLATGFTLRHRMADDIVGQNGRTLAAAYDGRPEGYLGTAVSGFPNLLFTSGPFGGAANQSFIYMLESQFGFIVDALTRMRRDGIATIDVKPQAQQDFVADAERRSAGTIWLNGGCSGYYTTADGKHNAGLWPDWSFNYRRRTKTFKPADFDLEFRSDAPASAMAATHPKGA</sequence>
<evidence type="ECO:0000313" key="1">
    <source>
        <dbReference type="EMBL" id="KIU16181.1"/>
    </source>
</evidence>
<dbReference type="InterPro" id="IPR051209">
    <property type="entry name" value="FAD-bind_Monooxygenase_sf"/>
</dbReference>
<dbReference type="STRING" id="280871.TL10_14690"/>
<dbReference type="PANTHER" id="PTHR42877:SF4">
    <property type="entry name" value="FAD_NAD(P)-BINDING DOMAIN-CONTAINING PROTEIN-RELATED"/>
    <property type="match status" value="1"/>
</dbReference>
<name>A0A0D1LJH3_9MYCO</name>
<proteinExistence type="predicted"/>
<dbReference type="Gene3D" id="3.50.50.60">
    <property type="entry name" value="FAD/NAD(P)-binding domain"/>
    <property type="match status" value="2"/>
</dbReference>
<dbReference type="EMBL" id="JXST01000019">
    <property type="protein sequence ID" value="KIU16181.1"/>
    <property type="molecule type" value="Genomic_DNA"/>
</dbReference>
<organism evidence="1 2">
    <name type="scientific">Mycolicibacterium llatzerense</name>
    <dbReference type="NCBI Taxonomy" id="280871"/>
    <lineage>
        <taxon>Bacteria</taxon>
        <taxon>Bacillati</taxon>
        <taxon>Actinomycetota</taxon>
        <taxon>Actinomycetes</taxon>
        <taxon>Mycobacteriales</taxon>
        <taxon>Mycobacteriaceae</taxon>
        <taxon>Mycolicibacterium</taxon>
    </lineage>
</organism>
<dbReference type="Pfam" id="PF13738">
    <property type="entry name" value="Pyr_redox_3"/>
    <property type="match status" value="1"/>
</dbReference>
<gene>
    <name evidence="1" type="ORF">TL10_14690</name>
</gene>
<dbReference type="SUPFAM" id="SSF51905">
    <property type="entry name" value="FAD/NAD(P)-binding domain"/>
    <property type="match status" value="2"/>
</dbReference>
<evidence type="ECO:0000313" key="2">
    <source>
        <dbReference type="Proteomes" id="UP000032221"/>
    </source>
</evidence>
<keyword evidence="1" id="KW-0503">Monooxygenase</keyword>